<dbReference type="AlphaFoldDB" id="A0A6N7LQT6"/>
<gene>
    <name evidence="2" type="ORF">GFN93_04590</name>
</gene>
<keyword evidence="3" id="KW-1185">Reference proteome</keyword>
<reference evidence="2 3" key="1">
    <citation type="submission" date="2019-10" db="EMBL/GenBank/DDBJ databases">
        <title>Alcanivorax sp.PA15-N-34 draft genome sequence.</title>
        <authorList>
            <person name="Liao X."/>
            <person name="Shao Z."/>
        </authorList>
    </citation>
    <scope>NUCLEOTIDE SEQUENCE [LARGE SCALE GENOMIC DNA]</scope>
    <source>
        <strain evidence="2 3">PA15-N-34</strain>
    </source>
</reference>
<dbReference type="RefSeq" id="WP_153499307.1">
    <property type="nucleotide sequence ID" value="NZ_WIRE01000001.1"/>
</dbReference>
<dbReference type="Proteomes" id="UP000469421">
    <property type="component" value="Unassembled WGS sequence"/>
</dbReference>
<dbReference type="Gene3D" id="1.25.40.10">
    <property type="entry name" value="Tetratricopeptide repeat domain"/>
    <property type="match status" value="1"/>
</dbReference>
<evidence type="ECO:0000313" key="3">
    <source>
        <dbReference type="Proteomes" id="UP000469421"/>
    </source>
</evidence>
<feature type="signal peptide" evidence="1">
    <location>
        <begin position="1"/>
        <end position="18"/>
    </location>
</feature>
<dbReference type="InterPro" id="IPR011990">
    <property type="entry name" value="TPR-like_helical_dom_sf"/>
</dbReference>
<evidence type="ECO:0008006" key="4">
    <source>
        <dbReference type="Google" id="ProtNLM"/>
    </source>
</evidence>
<name>A0A6N7LQT6_9GAMM</name>
<evidence type="ECO:0000313" key="2">
    <source>
        <dbReference type="EMBL" id="MQX52513.1"/>
    </source>
</evidence>
<keyword evidence="1" id="KW-0732">Signal</keyword>
<feature type="chain" id="PRO_5026824985" description="Tetratricopeptide repeat protein" evidence="1">
    <location>
        <begin position="19"/>
        <end position="377"/>
    </location>
</feature>
<comment type="caution">
    <text evidence="2">The sequence shown here is derived from an EMBL/GenBank/DDBJ whole genome shotgun (WGS) entry which is preliminary data.</text>
</comment>
<evidence type="ECO:0000256" key="1">
    <source>
        <dbReference type="SAM" id="SignalP"/>
    </source>
</evidence>
<dbReference type="EMBL" id="WIRE01000001">
    <property type="protein sequence ID" value="MQX52513.1"/>
    <property type="molecule type" value="Genomic_DNA"/>
</dbReference>
<protein>
    <recommendedName>
        <fullName evidence="4">Tetratricopeptide repeat protein</fullName>
    </recommendedName>
</protein>
<dbReference type="Pfam" id="PF13432">
    <property type="entry name" value="TPR_16"/>
    <property type="match status" value="1"/>
</dbReference>
<sequence length="377" mass="42926">MARFFVVLASLLSGLARAAPYTPHSDDQILVRLSPAEQALGQAAPIHSEADAIRHARQWIDTARSREDARFLGYAQAALSPYLSSTQSASVQLLQAEIEQYQHAFPQARLRLTQLLNKRPDEGQAWLMLANLDRIQGRFDTARQSCQRAATSLPPTTVIICLASIQSMTGQLEQAWSTLLRLEDNQQLSLQRSERQWIYTLLAEMAIQQGLNSEAHSYLERALQPSPNDPYLRYLQSDLWLSEGAHADVISSLQSWQDRDNALLRLAVAAKRSQHPDASRWREAYRSRLQDSQRAGRSIHHREQARFLLSVMDQPQQALQAAQANWQEQRELSDLRILLASAVKENDPQTLQGARDFMDKNNLRDVMAQQWTKEEQR</sequence>
<dbReference type="SUPFAM" id="SSF48452">
    <property type="entry name" value="TPR-like"/>
    <property type="match status" value="1"/>
</dbReference>
<accession>A0A6N7LQT6</accession>
<proteinExistence type="predicted"/>
<organism evidence="2 3">
    <name type="scientific">Alcanivorax sediminis</name>
    <dbReference type="NCBI Taxonomy" id="2663008"/>
    <lineage>
        <taxon>Bacteria</taxon>
        <taxon>Pseudomonadati</taxon>
        <taxon>Pseudomonadota</taxon>
        <taxon>Gammaproteobacteria</taxon>
        <taxon>Oceanospirillales</taxon>
        <taxon>Alcanivoracaceae</taxon>
        <taxon>Alcanivorax</taxon>
    </lineage>
</organism>